<dbReference type="NCBIfam" id="TIGR01008">
    <property type="entry name" value="uS3_euk_arch"/>
    <property type="match status" value="1"/>
</dbReference>
<dbReference type="PANTHER" id="PTHR11760:SF32">
    <property type="entry name" value="SMALL RIBOSOMAL SUBUNIT PROTEIN US3"/>
    <property type="match status" value="1"/>
</dbReference>
<comment type="similarity">
    <text evidence="1">Belongs to the universal ribosomal protein uS3 family.</text>
</comment>
<dbReference type="Proteomes" id="UP000663861">
    <property type="component" value="Unassembled WGS sequence"/>
</dbReference>
<dbReference type="GO" id="GO:0003723">
    <property type="term" value="F:RNA binding"/>
    <property type="evidence" value="ECO:0007669"/>
    <property type="project" value="UniProtKB-UniRule"/>
</dbReference>
<dbReference type="InterPro" id="IPR057258">
    <property type="entry name" value="Ribosomal_uS3"/>
</dbReference>
<proteinExistence type="inferred from homology"/>
<evidence type="ECO:0000259" key="8">
    <source>
        <dbReference type="PROSITE" id="PS50823"/>
    </source>
</evidence>
<dbReference type="InterPro" id="IPR015946">
    <property type="entry name" value="KH_dom-like_a/b"/>
</dbReference>
<evidence type="ECO:0000256" key="4">
    <source>
        <dbReference type="ARBA" id="ARBA00023274"/>
    </source>
</evidence>
<dbReference type="PANTHER" id="PTHR11760">
    <property type="entry name" value="30S/40S RIBOSOMAL PROTEIN S3"/>
    <property type="match status" value="1"/>
</dbReference>
<name>A0A8H3APM5_9AGAM</name>
<evidence type="ECO:0000256" key="3">
    <source>
        <dbReference type="ARBA" id="ARBA00022980"/>
    </source>
</evidence>
<keyword evidence="2 6" id="KW-0694">RNA-binding</keyword>
<dbReference type="SUPFAM" id="SSF54814">
    <property type="entry name" value="Prokaryotic type KH domain (KH-domain type II)"/>
    <property type="match status" value="1"/>
</dbReference>
<evidence type="ECO:0000256" key="2">
    <source>
        <dbReference type="ARBA" id="ARBA00022884"/>
    </source>
</evidence>
<dbReference type="InterPro" id="IPR004044">
    <property type="entry name" value="KH_dom_type_2"/>
</dbReference>
<dbReference type="GO" id="GO:0022627">
    <property type="term" value="C:cytosolic small ribosomal subunit"/>
    <property type="evidence" value="ECO:0007669"/>
    <property type="project" value="TreeGrafter"/>
</dbReference>
<dbReference type="CDD" id="cd02413">
    <property type="entry name" value="KH-II_40S_S3"/>
    <property type="match status" value="1"/>
</dbReference>
<dbReference type="FunFam" id="3.30.1140.32:FF:000004">
    <property type="entry name" value="40S ribosomal protein S3"/>
    <property type="match status" value="1"/>
</dbReference>
<feature type="region of interest" description="Disordered" evidence="7">
    <location>
        <begin position="230"/>
        <end position="290"/>
    </location>
</feature>
<dbReference type="InterPro" id="IPR036419">
    <property type="entry name" value="Ribosomal_S3_C_sf"/>
</dbReference>
<dbReference type="InterPro" id="IPR005703">
    <property type="entry name" value="Ribosomal_uS3_euk/arc"/>
</dbReference>
<protein>
    <recommendedName>
        <fullName evidence="5">40S ribosomal protein S3</fullName>
    </recommendedName>
</protein>
<dbReference type="InterPro" id="IPR001351">
    <property type="entry name" value="Ribosomal_uS3_C"/>
</dbReference>
<dbReference type="Pfam" id="PF07650">
    <property type="entry name" value="KH_2"/>
    <property type="match status" value="1"/>
</dbReference>
<evidence type="ECO:0000256" key="1">
    <source>
        <dbReference type="ARBA" id="ARBA00010761"/>
    </source>
</evidence>
<keyword evidence="3" id="KW-0689">Ribosomal protein</keyword>
<dbReference type="FunFam" id="3.30.300.20:FF:000006">
    <property type="entry name" value="40S ribosomal protein S3"/>
    <property type="match status" value="1"/>
</dbReference>
<gene>
    <name evidence="9" type="ORF">RDB_LOCUS24074</name>
</gene>
<evidence type="ECO:0000256" key="7">
    <source>
        <dbReference type="SAM" id="MobiDB-lite"/>
    </source>
</evidence>
<accession>A0A8H3APM5</accession>
<dbReference type="GO" id="GO:0003735">
    <property type="term" value="F:structural constituent of ribosome"/>
    <property type="evidence" value="ECO:0007669"/>
    <property type="project" value="InterPro"/>
</dbReference>
<evidence type="ECO:0000313" key="9">
    <source>
        <dbReference type="EMBL" id="CAE6429539.1"/>
    </source>
</evidence>
<dbReference type="GO" id="GO:0005634">
    <property type="term" value="C:nucleus"/>
    <property type="evidence" value="ECO:0007669"/>
    <property type="project" value="TreeGrafter"/>
</dbReference>
<organism evidence="9 10">
    <name type="scientific">Rhizoctonia solani</name>
    <dbReference type="NCBI Taxonomy" id="456999"/>
    <lineage>
        <taxon>Eukaryota</taxon>
        <taxon>Fungi</taxon>
        <taxon>Dikarya</taxon>
        <taxon>Basidiomycota</taxon>
        <taxon>Agaricomycotina</taxon>
        <taxon>Agaricomycetes</taxon>
        <taxon>Cantharellales</taxon>
        <taxon>Ceratobasidiaceae</taxon>
        <taxon>Rhizoctonia</taxon>
    </lineage>
</organism>
<comment type="caution">
    <text evidence="9">The sequence shown here is derived from an EMBL/GenBank/DDBJ whole genome shotgun (WGS) entry which is preliminary data.</text>
</comment>
<evidence type="ECO:0000256" key="5">
    <source>
        <dbReference type="ARBA" id="ARBA00035408"/>
    </source>
</evidence>
<dbReference type="EMBL" id="CAJMWY010000355">
    <property type="protein sequence ID" value="CAE6429539.1"/>
    <property type="molecule type" value="Genomic_DNA"/>
</dbReference>
<sequence>MASQISKKRKFVADGVFRAELGEFFTRELAEEGYSGCEVRVTHARTEIIIRATRTQDVLGEKGRRIRELTSLIQKRFKFPENSLDLYAEKVASRGLSAVAQCESLRYKLLGGLAVRRACYGVLRFVMESGAKGCEVVVSGKLRAARFMIHSGQPARDFVDYAVRHVLLRQGVLGIKVKIMKGWDPTGNLGPKKPLPDTVTIQEPPVDKVVAEPTSEHAGAADVVAAPAPAAEDYGVSEDQPAYADAPAEEQQPELYASQPPSQPPPKDKGPKTLTQPPSPPLEYDRHRTPISSLSKNPWVVRAVKTIAPLMGYYSKTTTAIRETRPMYAKCGERLERETDFLYKECALPPTYQTWFQFTLLHVLILTTRLRALPPDVSRTYQAELVNHFFLDIEHRMRGVLGPKVPERIVKGYMNEMRDQWRGGGVAFDLGLIDTGATLAGMIWRNLFASRGAPPAPSEGNGKDKKLVFASAQDIELPSTLYKFVVHVRREVQRLESISDEDVKLGRIGEWGTAPEGVVDFEGWQATGQTIRTGGKQLAASG</sequence>
<dbReference type="Pfam" id="PF00189">
    <property type="entry name" value="Ribosomal_S3_C"/>
    <property type="match status" value="1"/>
</dbReference>
<dbReference type="Pfam" id="PF03981">
    <property type="entry name" value="Ubiq_cyt_C_chap"/>
    <property type="match status" value="1"/>
</dbReference>
<reference evidence="9" key="1">
    <citation type="submission" date="2021-01" db="EMBL/GenBank/DDBJ databases">
        <authorList>
            <person name="Kaushik A."/>
        </authorList>
    </citation>
    <scope>NUCLEOTIDE SEQUENCE</scope>
    <source>
        <strain evidence="9">AG4-RS23</strain>
    </source>
</reference>
<dbReference type="GO" id="GO:0006412">
    <property type="term" value="P:translation"/>
    <property type="evidence" value="ECO:0007669"/>
    <property type="project" value="InterPro"/>
</dbReference>
<dbReference type="Gene3D" id="3.30.1140.32">
    <property type="entry name" value="Ribosomal protein S3, C-terminal domain"/>
    <property type="match status" value="1"/>
</dbReference>
<dbReference type="PROSITE" id="PS50823">
    <property type="entry name" value="KH_TYPE_2"/>
    <property type="match status" value="1"/>
</dbReference>
<dbReference type="Gene3D" id="3.30.300.20">
    <property type="match status" value="1"/>
</dbReference>
<keyword evidence="4" id="KW-0687">Ribonucleoprotein</keyword>
<evidence type="ECO:0000256" key="6">
    <source>
        <dbReference type="PROSITE-ProRule" id="PRU00118"/>
    </source>
</evidence>
<dbReference type="InterPro" id="IPR021150">
    <property type="entry name" value="Ubiq_cyt_c_chap"/>
</dbReference>
<evidence type="ECO:0000313" key="10">
    <source>
        <dbReference type="Proteomes" id="UP000663861"/>
    </source>
</evidence>
<feature type="domain" description="KH type-2" evidence="8">
    <location>
        <begin position="21"/>
        <end position="92"/>
    </location>
</feature>
<dbReference type="SUPFAM" id="SSF54821">
    <property type="entry name" value="Ribosomal protein S3 C-terminal domain"/>
    <property type="match status" value="1"/>
</dbReference>
<dbReference type="AlphaFoldDB" id="A0A8H3APM5"/>
<dbReference type="InterPro" id="IPR009019">
    <property type="entry name" value="KH_sf_prok-type"/>
</dbReference>